<dbReference type="EMBL" id="CAKMRJ010005412">
    <property type="protein sequence ID" value="CAH1440181.1"/>
    <property type="molecule type" value="Genomic_DNA"/>
</dbReference>
<keyword evidence="2" id="KW-1185">Reference proteome</keyword>
<sequence>MEYLNIKMLNENLKLAELRHVVCLFSLRIENEFAALHSTEQQYKKCSRFEERIQTLANFLSFIHPIIIRNR</sequence>
<organism evidence="1 2">
    <name type="scientific">Lactuca virosa</name>
    <dbReference type="NCBI Taxonomy" id="75947"/>
    <lineage>
        <taxon>Eukaryota</taxon>
        <taxon>Viridiplantae</taxon>
        <taxon>Streptophyta</taxon>
        <taxon>Embryophyta</taxon>
        <taxon>Tracheophyta</taxon>
        <taxon>Spermatophyta</taxon>
        <taxon>Magnoliopsida</taxon>
        <taxon>eudicotyledons</taxon>
        <taxon>Gunneridae</taxon>
        <taxon>Pentapetalae</taxon>
        <taxon>asterids</taxon>
        <taxon>campanulids</taxon>
        <taxon>Asterales</taxon>
        <taxon>Asteraceae</taxon>
        <taxon>Cichorioideae</taxon>
        <taxon>Cichorieae</taxon>
        <taxon>Lactucinae</taxon>
        <taxon>Lactuca</taxon>
    </lineage>
</organism>
<dbReference type="Proteomes" id="UP001157418">
    <property type="component" value="Unassembled WGS sequence"/>
</dbReference>
<protein>
    <submittedName>
        <fullName evidence="1">Uncharacterized protein</fullName>
    </submittedName>
</protein>
<reference evidence="1 2" key="1">
    <citation type="submission" date="2022-01" db="EMBL/GenBank/DDBJ databases">
        <authorList>
            <person name="Xiong W."/>
            <person name="Schranz E."/>
        </authorList>
    </citation>
    <scope>NUCLEOTIDE SEQUENCE [LARGE SCALE GENOMIC DNA]</scope>
</reference>
<comment type="caution">
    <text evidence="1">The sequence shown here is derived from an EMBL/GenBank/DDBJ whole genome shotgun (WGS) entry which is preliminary data.</text>
</comment>
<dbReference type="AlphaFoldDB" id="A0AAU9NQP9"/>
<name>A0AAU9NQP9_9ASTR</name>
<proteinExistence type="predicted"/>
<evidence type="ECO:0000313" key="2">
    <source>
        <dbReference type="Proteomes" id="UP001157418"/>
    </source>
</evidence>
<gene>
    <name evidence="1" type="ORF">LVIROSA_LOCUS26335</name>
</gene>
<accession>A0AAU9NQP9</accession>
<evidence type="ECO:0000313" key="1">
    <source>
        <dbReference type="EMBL" id="CAH1440181.1"/>
    </source>
</evidence>